<accession>A0A6A8MG44</accession>
<dbReference type="Gene3D" id="1.10.260.40">
    <property type="entry name" value="lambda repressor-like DNA-binding domains"/>
    <property type="match status" value="1"/>
</dbReference>
<feature type="region of interest" description="Disordered" evidence="2">
    <location>
        <begin position="68"/>
        <end position="88"/>
    </location>
</feature>
<dbReference type="PROSITE" id="PS50943">
    <property type="entry name" value="HTH_CROC1"/>
    <property type="match status" value="1"/>
</dbReference>
<feature type="compositionally biased region" description="Basic and acidic residues" evidence="2">
    <location>
        <begin position="79"/>
        <end position="88"/>
    </location>
</feature>
<gene>
    <name evidence="5" type="ORF">FYJ62_08770</name>
</gene>
<evidence type="ECO:0000313" key="6">
    <source>
        <dbReference type="Proteomes" id="UP000438120"/>
    </source>
</evidence>
<protein>
    <submittedName>
        <fullName evidence="5">Helix-turn-helix domain-containing protein</fullName>
    </submittedName>
</protein>
<dbReference type="CDD" id="cd00093">
    <property type="entry name" value="HTH_XRE"/>
    <property type="match status" value="1"/>
</dbReference>
<proteinExistence type="predicted"/>
<keyword evidence="6" id="KW-1185">Reference proteome</keyword>
<comment type="caution">
    <text evidence="5">The sequence shown here is derived from an EMBL/GenBank/DDBJ whole genome shotgun (WGS) entry which is preliminary data.</text>
</comment>
<dbReference type="OrthoDB" id="9805856at2"/>
<organism evidence="5 6">
    <name type="scientific">Lactobacillus porci</name>
    <dbReference type="NCBI Taxonomy" id="2012477"/>
    <lineage>
        <taxon>Bacteria</taxon>
        <taxon>Bacillati</taxon>
        <taxon>Bacillota</taxon>
        <taxon>Bacilli</taxon>
        <taxon>Lactobacillales</taxon>
        <taxon>Lactobacillaceae</taxon>
        <taxon>Lactobacillus</taxon>
    </lineage>
</organism>
<dbReference type="Pfam" id="PF01381">
    <property type="entry name" value="HTH_3"/>
    <property type="match status" value="1"/>
</dbReference>
<feature type="transmembrane region" description="Helical" evidence="3">
    <location>
        <begin position="97"/>
        <end position="114"/>
    </location>
</feature>
<evidence type="ECO:0000256" key="3">
    <source>
        <dbReference type="SAM" id="Phobius"/>
    </source>
</evidence>
<keyword evidence="1" id="KW-0238">DNA-binding</keyword>
<keyword evidence="3" id="KW-1133">Transmembrane helix</keyword>
<dbReference type="InterPro" id="IPR010982">
    <property type="entry name" value="Lambda_DNA-bd_dom_sf"/>
</dbReference>
<dbReference type="PANTHER" id="PTHR46558:SF13">
    <property type="entry name" value="HTH-TYPE TRANSCRIPTIONAL REGULATOR IMMR"/>
    <property type="match status" value="1"/>
</dbReference>
<evidence type="ECO:0000313" key="5">
    <source>
        <dbReference type="EMBL" id="MST87703.1"/>
    </source>
</evidence>
<keyword evidence="3" id="KW-0472">Membrane</keyword>
<evidence type="ECO:0000256" key="2">
    <source>
        <dbReference type="SAM" id="MobiDB-lite"/>
    </source>
</evidence>
<dbReference type="InterPro" id="IPR001387">
    <property type="entry name" value="Cro/C1-type_HTH"/>
</dbReference>
<sequence length="143" mass="15980">MRLPDKLRDLRKKHGLSQKELADKIGASSFEVVGWENGESVPDISYIAKLADLYGVSPDFLLKDDKQEGQTIEADEEQDQSKKKAADPKRLGKINSIYWTIVIAVYFLVSIASGRWTSSWSILLLGGAIWLIAAGFHWVNSTK</sequence>
<keyword evidence="3" id="KW-0812">Transmembrane</keyword>
<dbReference type="EMBL" id="VUMX01000029">
    <property type="protein sequence ID" value="MST87703.1"/>
    <property type="molecule type" value="Genomic_DNA"/>
</dbReference>
<feature type="domain" description="HTH cro/C1-type" evidence="4">
    <location>
        <begin position="7"/>
        <end position="61"/>
    </location>
</feature>
<dbReference type="RefSeq" id="WP_154549315.1">
    <property type="nucleotide sequence ID" value="NZ_JBKZBY010000017.1"/>
</dbReference>
<evidence type="ECO:0000259" key="4">
    <source>
        <dbReference type="PROSITE" id="PS50943"/>
    </source>
</evidence>
<reference evidence="5 6" key="1">
    <citation type="submission" date="2019-08" db="EMBL/GenBank/DDBJ databases">
        <title>In-depth cultivation of the pig gut microbiome towards novel bacterial diversity and tailored functional studies.</title>
        <authorList>
            <person name="Wylensek D."/>
            <person name="Hitch T.C.A."/>
            <person name="Clavel T."/>
        </authorList>
    </citation>
    <scope>NUCLEOTIDE SEQUENCE [LARGE SCALE GENOMIC DNA]</scope>
    <source>
        <strain evidence="5 6">Bifido-178-WT-2B</strain>
    </source>
</reference>
<evidence type="ECO:0000256" key="1">
    <source>
        <dbReference type="ARBA" id="ARBA00023125"/>
    </source>
</evidence>
<dbReference type="SMART" id="SM00530">
    <property type="entry name" value="HTH_XRE"/>
    <property type="match status" value="1"/>
</dbReference>
<dbReference type="SUPFAM" id="SSF47413">
    <property type="entry name" value="lambda repressor-like DNA-binding domains"/>
    <property type="match status" value="1"/>
</dbReference>
<name>A0A6A8MG44_9LACO</name>
<dbReference type="GO" id="GO:0003677">
    <property type="term" value="F:DNA binding"/>
    <property type="evidence" value="ECO:0007669"/>
    <property type="project" value="UniProtKB-KW"/>
</dbReference>
<feature type="transmembrane region" description="Helical" evidence="3">
    <location>
        <begin position="120"/>
        <end position="139"/>
    </location>
</feature>
<dbReference type="PANTHER" id="PTHR46558">
    <property type="entry name" value="TRACRIPTIONAL REGULATORY PROTEIN-RELATED-RELATED"/>
    <property type="match status" value="1"/>
</dbReference>
<dbReference type="Proteomes" id="UP000438120">
    <property type="component" value="Unassembled WGS sequence"/>
</dbReference>
<dbReference type="AlphaFoldDB" id="A0A6A8MG44"/>